<gene>
    <name evidence="1" type="ORF">GCM10010910_15060</name>
</gene>
<dbReference type="InterPro" id="IPR008928">
    <property type="entry name" value="6-hairpin_glycosidase_sf"/>
</dbReference>
<dbReference type="InterPro" id="IPR012341">
    <property type="entry name" value="6hp_glycosidase-like_sf"/>
</dbReference>
<comment type="caution">
    <text evidence="1">The sequence shown here is derived from an EMBL/GenBank/DDBJ whole genome shotgun (WGS) entry which is preliminary data.</text>
</comment>
<dbReference type="Proteomes" id="UP000638043">
    <property type="component" value="Unassembled WGS sequence"/>
</dbReference>
<protein>
    <recommendedName>
        <fullName evidence="3">Glycoside hydrolase family 65</fullName>
    </recommendedName>
</protein>
<organism evidence="1 2">
    <name type="scientific">Microbacterium nanhaiense</name>
    <dbReference type="NCBI Taxonomy" id="1301026"/>
    <lineage>
        <taxon>Bacteria</taxon>
        <taxon>Bacillati</taxon>
        <taxon>Actinomycetota</taxon>
        <taxon>Actinomycetes</taxon>
        <taxon>Micrococcales</taxon>
        <taxon>Microbacteriaceae</taxon>
        <taxon>Microbacterium</taxon>
    </lineage>
</organism>
<accession>A0ABQ2N1W4</accession>
<proteinExistence type="predicted"/>
<dbReference type="EMBL" id="BMMQ01000003">
    <property type="protein sequence ID" value="GGO63166.1"/>
    <property type="molecule type" value="Genomic_DNA"/>
</dbReference>
<keyword evidence="2" id="KW-1185">Reference proteome</keyword>
<name>A0ABQ2N1W4_9MICO</name>
<evidence type="ECO:0000313" key="2">
    <source>
        <dbReference type="Proteomes" id="UP000638043"/>
    </source>
</evidence>
<dbReference type="RefSeq" id="WP_188700764.1">
    <property type="nucleotide sequence ID" value="NZ_BMMQ01000003.1"/>
</dbReference>
<dbReference type="SUPFAM" id="SSF48208">
    <property type="entry name" value="Six-hairpin glycosidases"/>
    <property type="match status" value="1"/>
</dbReference>
<evidence type="ECO:0000313" key="1">
    <source>
        <dbReference type="EMBL" id="GGO63166.1"/>
    </source>
</evidence>
<sequence>MTQATIDRRAVIERHDVRQTTLDGRSPVSVGNGEFAFTVDLTGLQSFPDHFPVERRPNEPDRDAPGTLLGTQAQWAWHSIPGEREYELSESTRWYDIDGRPTPYLEEVKDTAESADATRWLRANPHRLDLARIGFVDAGGEAIRPAELERAEQTLSLWEGVARSSFERGGAHVDVVTAVHPDRDAVGIEVRGARAAGLAIRVAFPYGSGDWHNAADWGRPDRHSTIVIEREDGWLVERELDGSRYTARILAPGAALERVGEHEVLLRVSDDARVSIEFATDGSGDMVSIPGREPGRDPLDAGDIVRAAREHWARFWTTGSAIALASDTDARAAELERRIVLSQYVTAVNCSGSLPPQETGLVCNSWRGKFHLEMHWWHAAHFPMWGRPELLRRSLGWYVDALELARETASAQGFAGARWPKQLGSAMRDTPSTIGVFLIWQQPHPIALAELVYRASADRAVLDRFAEMVFETAEFMADFAKEVDGRFVLGPPLIPAQESYGADRLRMSNPPFELAYWRWALRVAAEWRARLGLEPRASWERVAEGLVEPHVRGGVYTAVDVDPFTIREDHPSMLGALGFVPDVGMIDPAVMRATYLDVVREWDWASTWGWDYPLMAMTASRLGEPAWAIDALMNDAGKNEVVASGHNHQNGSLPLYLPGNGGLLAAIAVMADRHQRSGDGFPADWSVRLEGFGVTM</sequence>
<reference evidence="2" key="1">
    <citation type="journal article" date="2019" name="Int. J. Syst. Evol. Microbiol.">
        <title>The Global Catalogue of Microorganisms (GCM) 10K type strain sequencing project: providing services to taxonomists for standard genome sequencing and annotation.</title>
        <authorList>
            <consortium name="The Broad Institute Genomics Platform"/>
            <consortium name="The Broad Institute Genome Sequencing Center for Infectious Disease"/>
            <person name="Wu L."/>
            <person name="Ma J."/>
        </authorList>
    </citation>
    <scope>NUCLEOTIDE SEQUENCE [LARGE SCALE GENOMIC DNA]</scope>
    <source>
        <strain evidence="2">CGMCC 4.7181</strain>
    </source>
</reference>
<evidence type="ECO:0008006" key="3">
    <source>
        <dbReference type="Google" id="ProtNLM"/>
    </source>
</evidence>
<dbReference type="Gene3D" id="1.50.10.10">
    <property type="match status" value="1"/>
</dbReference>